<dbReference type="AlphaFoldDB" id="Q0ZSS8"/>
<reference evidence="2" key="1">
    <citation type="submission" date="2005-07" db="EMBL/GenBank/DDBJ databases">
        <title>Comparative analysis of the salivary transcripts from sand fly vectors of visceral leishmaniasis.</title>
        <authorList>
            <person name="Anderson J."/>
            <person name="Oliveira F."/>
            <person name="Kamhawi S."/>
            <person name="Reynoso D."/>
            <person name="Seitz A."/>
            <person name="Lawyer P."/>
            <person name="Rowton E."/>
            <person name="MyPham V."/>
            <person name="Garfield M."/>
            <person name="Valenzuela J.G."/>
        </authorList>
    </citation>
    <scope>NUCLEOTIDE SEQUENCE</scope>
</reference>
<name>Q0ZSS8_PHLAR</name>
<dbReference type="EMBL" id="DQ136168">
    <property type="protein sequence ID" value="ABA12153.1"/>
    <property type="molecule type" value="mRNA"/>
</dbReference>
<reference evidence="2" key="2">
    <citation type="journal article" date="2006" name="BMC Genomics">
        <title>Comparative salivary gland transcriptomics of sandfly vectors of visceral leishmaniasis.</title>
        <authorList>
            <person name="Anderson J.M."/>
            <person name="Oliveira F."/>
            <person name="Kamhawi S."/>
            <person name="Mans B.J."/>
            <person name="Reynoso D."/>
            <person name="Seitz A.E."/>
            <person name="Lawyer P."/>
            <person name="Garfield M."/>
            <person name="Pham M."/>
            <person name="Valenzuela J.G."/>
        </authorList>
    </citation>
    <scope>NUCLEOTIDE SEQUENCE</scope>
</reference>
<feature type="signal peptide" evidence="1">
    <location>
        <begin position="1"/>
        <end position="20"/>
    </location>
</feature>
<keyword evidence="1" id="KW-0732">Signal</keyword>
<sequence>MNFSVVLSIFAILVIDKAEGAPPNWYTSPDFGNELSKYINEQVQQSLSGLKGLDRLQNLGPEISQSVQTQLDNEFWFKGENVCVKEEVSEVPSYKSNVNYYYSTGTIGMQNSQICQGTNNVFTCTKFETTDGTTRKITKIYTCCENYSLGYNGEKKRCLKNN</sequence>
<dbReference type="VEuPathDB" id="VectorBase:PARGI1_005612"/>
<proteinExistence type="evidence at transcript level"/>
<organism evidence="2">
    <name type="scientific">Phlebotomus argentipes</name>
    <name type="common">Phlebotomine sand fly</name>
    <dbReference type="NCBI Taxonomy" id="94469"/>
    <lineage>
        <taxon>Eukaryota</taxon>
        <taxon>Metazoa</taxon>
        <taxon>Ecdysozoa</taxon>
        <taxon>Arthropoda</taxon>
        <taxon>Hexapoda</taxon>
        <taxon>Insecta</taxon>
        <taxon>Pterygota</taxon>
        <taxon>Neoptera</taxon>
        <taxon>Endopterygota</taxon>
        <taxon>Diptera</taxon>
        <taxon>Nematocera</taxon>
        <taxon>Psychodoidea</taxon>
        <taxon>Psychodidae</taxon>
        <taxon>Phlebotomus</taxon>
        <taxon>Euphlebotomus</taxon>
    </lineage>
</organism>
<feature type="chain" id="PRO_5004179495" evidence="1">
    <location>
        <begin position="21"/>
        <end position="162"/>
    </location>
</feature>
<evidence type="ECO:0000256" key="1">
    <source>
        <dbReference type="SAM" id="SignalP"/>
    </source>
</evidence>
<accession>Q0ZSS8</accession>
<protein>
    <submittedName>
        <fullName evidence="2">16 kDa salivary protein SP73</fullName>
    </submittedName>
</protein>
<evidence type="ECO:0000313" key="2">
    <source>
        <dbReference type="EMBL" id="ABA12153.1"/>
    </source>
</evidence>